<organism evidence="3 4">
    <name type="scientific">Ensifer oleiphilus</name>
    <dbReference type="NCBI Taxonomy" id="2742698"/>
    <lineage>
        <taxon>Bacteria</taxon>
        <taxon>Pseudomonadati</taxon>
        <taxon>Pseudomonadota</taxon>
        <taxon>Alphaproteobacteria</taxon>
        <taxon>Hyphomicrobiales</taxon>
        <taxon>Rhizobiaceae</taxon>
        <taxon>Sinorhizobium/Ensifer group</taxon>
        <taxon>Ensifer</taxon>
    </lineage>
</organism>
<dbReference type="RefSeq" id="WP_176351072.1">
    <property type="nucleotide sequence ID" value="NZ_JABWDU010000001.1"/>
</dbReference>
<comment type="caution">
    <text evidence="3">The sequence shown here is derived from an EMBL/GenBank/DDBJ whole genome shotgun (WGS) entry which is preliminary data.</text>
</comment>
<evidence type="ECO:0000313" key="4">
    <source>
        <dbReference type="Proteomes" id="UP000520198"/>
    </source>
</evidence>
<gene>
    <name evidence="3" type="ORF">HT585_00085</name>
</gene>
<evidence type="ECO:0000313" key="3">
    <source>
        <dbReference type="EMBL" id="NVD37237.1"/>
    </source>
</evidence>
<keyword evidence="4" id="KW-1185">Reference proteome</keyword>
<feature type="transmembrane region" description="Helical" evidence="1">
    <location>
        <begin position="36"/>
        <end position="59"/>
    </location>
</feature>
<keyword evidence="1" id="KW-1133">Transmembrane helix</keyword>
<evidence type="ECO:0000256" key="1">
    <source>
        <dbReference type="SAM" id="Phobius"/>
    </source>
</evidence>
<dbReference type="Pfam" id="PF07811">
    <property type="entry name" value="TadE"/>
    <property type="match status" value="1"/>
</dbReference>
<name>A0A7Y6Q183_9HYPH</name>
<evidence type="ECO:0000259" key="2">
    <source>
        <dbReference type="Pfam" id="PF07811"/>
    </source>
</evidence>
<dbReference type="Proteomes" id="UP000520198">
    <property type="component" value="Unassembled WGS sequence"/>
</dbReference>
<reference evidence="3 4" key="1">
    <citation type="submission" date="2020-06" db="EMBL/GenBank/DDBJ databases">
        <authorList>
            <person name="Grouzdev D.S."/>
        </authorList>
    </citation>
    <scope>NUCLEOTIDE SEQUENCE [LARGE SCALE GENOMIC DNA]</scope>
    <source>
        <strain evidence="3 4">HO-A22</strain>
    </source>
</reference>
<sequence length="210" mass="23152">MSIGQETLQPQKGAKPSRGILARLGRDRKGTASIEFAMLALPFFLVIFASIETFVAFYGDQLLANATETMARKIRTGEITFKRGKPATDMDEAKFRQAFCDEIAVLMKCSATEATLASKLYIDVRSVTDLTQFPVFIPRTGVSSSSDLNTADLKFAPGGPGSFNVMRAYYRWSVITDVVRPFVTNLRPAGASMPKDYLMVSTTTFRTESE</sequence>
<dbReference type="InterPro" id="IPR012495">
    <property type="entry name" value="TadE-like_dom"/>
</dbReference>
<proteinExistence type="predicted"/>
<dbReference type="AlphaFoldDB" id="A0A7Y6Q183"/>
<keyword evidence="1" id="KW-0472">Membrane</keyword>
<dbReference type="EMBL" id="JABWDU010000001">
    <property type="protein sequence ID" value="NVD37237.1"/>
    <property type="molecule type" value="Genomic_DNA"/>
</dbReference>
<keyword evidence="1" id="KW-0812">Transmembrane</keyword>
<feature type="domain" description="TadE-like" evidence="2">
    <location>
        <begin position="30"/>
        <end position="72"/>
    </location>
</feature>
<accession>A0A7Y6Q183</accession>
<protein>
    <submittedName>
        <fullName evidence="3">Pilus assembly protein</fullName>
    </submittedName>
</protein>